<keyword evidence="6" id="KW-0963">Cytoplasm</keyword>
<dbReference type="PANTHER" id="PTHR15641:SF1">
    <property type="entry name" value="ELONGATOR COMPLEX PROTEIN 5"/>
    <property type="match status" value="1"/>
</dbReference>
<evidence type="ECO:0000313" key="10">
    <source>
        <dbReference type="Proteomes" id="UP001201163"/>
    </source>
</evidence>
<accession>A0AAD4LIQ2</accession>
<comment type="subcellular location">
    <subcellularLocation>
        <location evidence="2">Cytoplasm</location>
    </subcellularLocation>
    <subcellularLocation>
        <location evidence="1">Nucleus</location>
    </subcellularLocation>
</comment>
<sequence length="341" mass="37317">MTHRIATIVSGESRPHFPFVILQSSLVQSSLPVLRTFVNKRDVVSHVILFSLLYPPLTLVDPSEEGLQIVDMRAEVPGYSETRPDPLDYFSSIVKQALSAIAPDGPLTVIIDAADVLCADLGSPSQTCAVITSLLSHISARPKPSRLVIHLTTPSPLRDHILAPRLSPTLAHVVAHPPALLLHLATAQLMPPPPAGRPDRFWHVFSPLASRTWEVEEIVLGPGGGGARNDWGDGDRSGVGRNLEKELLGWLRDSPCSLSELDSLKPIFEDVGKTASEQLTPHLSFNLNLTPEQQQSRTNVPLPYAHKGMQYAFSFKDHSILYDPDSADDIDDEDPDDDLNI</sequence>
<protein>
    <recommendedName>
        <fullName evidence="5">Elongator complex protein 5</fullName>
    </recommendedName>
</protein>
<dbReference type="Proteomes" id="UP001201163">
    <property type="component" value="Unassembled WGS sequence"/>
</dbReference>
<organism evidence="9 10">
    <name type="scientific">Lactarius akahatsu</name>
    <dbReference type="NCBI Taxonomy" id="416441"/>
    <lineage>
        <taxon>Eukaryota</taxon>
        <taxon>Fungi</taxon>
        <taxon>Dikarya</taxon>
        <taxon>Basidiomycota</taxon>
        <taxon>Agaricomycotina</taxon>
        <taxon>Agaricomycetes</taxon>
        <taxon>Russulales</taxon>
        <taxon>Russulaceae</taxon>
        <taxon>Lactarius</taxon>
    </lineage>
</organism>
<evidence type="ECO:0000256" key="5">
    <source>
        <dbReference type="ARBA" id="ARBA00020264"/>
    </source>
</evidence>
<proteinExistence type="inferred from homology"/>
<comment type="pathway">
    <text evidence="3">tRNA modification; 5-methoxycarbonylmethyl-2-thiouridine-tRNA biosynthesis.</text>
</comment>
<evidence type="ECO:0000256" key="7">
    <source>
        <dbReference type="ARBA" id="ARBA00022694"/>
    </source>
</evidence>
<comment type="similarity">
    <text evidence="4">Belongs to the ELP5 family.</text>
</comment>
<comment type="caution">
    <text evidence="9">The sequence shown here is derived from an EMBL/GenBank/DDBJ whole genome shotgun (WGS) entry which is preliminary data.</text>
</comment>
<evidence type="ECO:0000256" key="1">
    <source>
        <dbReference type="ARBA" id="ARBA00004123"/>
    </source>
</evidence>
<keyword evidence="10" id="KW-1185">Reference proteome</keyword>
<evidence type="ECO:0000256" key="2">
    <source>
        <dbReference type="ARBA" id="ARBA00004496"/>
    </source>
</evidence>
<dbReference type="GO" id="GO:0002098">
    <property type="term" value="P:tRNA wobble uridine modification"/>
    <property type="evidence" value="ECO:0007669"/>
    <property type="project" value="InterPro"/>
</dbReference>
<dbReference type="AlphaFoldDB" id="A0AAD4LIQ2"/>
<dbReference type="GO" id="GO:0005634">
    <property type="term" value="C:nucleus"/>
    <property type="evidence" value="ECO:0007669"/>
    <property type="project" value="UniProtKB-SubCell"/>
</dbReference>
<reference evidence="9" key="1">
    <citation type="submission" date="2022-01" db="EMBL/GenBank/DDBJ databases">
        <title>Comparative genomics reveals a dynamic genome evolution in the ectomycorrhizal milk-cap (Lactarius) mushrooms.</title>
        <authorList>
            <consortium name="DOE Joint Genome Institute"/>
            <person name="Lebreton A."/>
            <person name="Tang N."/>
            <person name="Kuo A."/>
            <person name="LaButti K."/>
            <person name="Drula E."/>
            <person name="Barry K."/>
            <person name="Clum A."/>
            <person name="Lipzen A."/>
            <person name="Mousain D."/>
            <person name="Ng V."/>
            <person name="Wang R."/>
            <person name="Wang X."/>
            <person name="Dai Y."/>
            <person name="Henrissat B."/>
            <person name="Grigoriev I.V."/>
            <person name="Guerin-Laguette A."/>
            <person name="Yu F."/>
            <person name="Martin F.M."/>
        </authorList>
    </citation>
    <scope>NUCLEOTIDE SEQUENCE</scope>
    <source>
        <strain evidence="9">QP</strain>
    </source>
</reference>
<evidence type="ECO:0000256" key="6">
    <source>
        <dbReference type="ARBA" id="ARBA00022490"/>
    </source>
</evidence>
<dbReference type="GO" id="GO:0000049">
    <property type="term" value="F:tRNA binding"/>
    <property type="evidence" value="ECO:0007669"/>
    <property type="project" value="TreeGrafter"/>
</dbReference>
<evidence type="ECO:0000313" key="9">
    <source>
        <dbReference type="EMBL" id="KAH8988846.1"/>
    </source>
</evidence>
<dbReference type="GO" id="GO:0033588">
    <property type="term" value="C:elongator holoenzyme complex"/>
    <property type="evidence" value="ECO:0007669"/>
    <property type="project" value="InterPro"/>
</dbReference>
<dbReference type="InterPro" id="IPR019519">
    <property type="entry name" value="Elp5"/>
</dbReference>
<dbReference type="GO" id="GO:0005829">
    <property type="term" value="C:cytosol"/>
    <property type="evidence" value="ECO:0007669"/>
    <property type="project" value="TreeGrafter"/>
</dbReference>
<name>A0AAD4LIQ2_9AGAM</name>
<dbReference type="EMBL" id="JAKELL010000040">
    <property type="protein sequence ID" value="KAH8988846.1"/>
    <property type="molecule type" value="Genomic_DNA"/>
</dbReference>
<dbReference type="PANTHER" id="PTHR15641">
    <property type="entry name" value="ELONGATOR COMPLEX PROTEIN 5"/>
    <property type="match status" value="1"/>
</dbReference>
<evidence type="ECO:0000256" key="8">
    <source>
        <dbReference type="ARBA" id="ARBA00023242"/>
    </source>
</evidence>
<keyword evidence="8" id="KW-0539">Nucleus</keyword>
<evidence type="ECO:0000256" key="4">
    <source>
        <dbReference type="ARBA" id="ARBA00009567"/>
    </source>
</evidence>
<gene>
    <name evidence="9" type="ORF">EDB92DRAFT_1935645</name>
</gene>
<evidence type="ECO:0000256" key="3">
    <source>
        <dbReference type="ARBA" id="ARBA00005043"/>
    </source>
</evidence>
<keyword evidence="7" id="KW-0819">tRNA processing</keyword>